<keyword evidence="2" id="KW-1185">Reference proteome</keyword>
<name>A0ACC3TY09_9ASCO</name>
<protein>
    <submittedName>
        <fullName evidence="1">Uncharacterized protein</fullName>
    </submittedName>
</protein>
<organism evidence="1 2">
    <name type="scientific">Lipomyces orientalis</name>
    <dbReference type="NCBI Taxonomy" id="1233043"/>
    <lineage>
        <taxon>Eukaryota</taxon>
        <taxon>Fungi</taxon>
        <taxon>Dikarya</taxon>
        <taxon>Ascomycota</taxon>
        <taxon>Saccharomycotina</taxon>
        <taxon>Lipomycetes</taxon>
        <taxon>Lipomycetales</taxon>
        <taxon>Lipomycetaceae</taxon>
        <taxon>Lipomyces</taxon>
    </lineage>
</organism>
<evidence type="ECO:0000313" key="2">
    <source>
        <dbReference type="Proteomes" id="UP001489719"/>
    </source>
</evidence>
<dbReference type="Proteomes" id="UP001489719">
    <property type="component" value="Unassembled WGS sequence"/>
</dbReference>
<gene>
    <name evidence="1" type="ORF">V1517DRAFT_335621</name>
</gene>
<sequence>MVTATGLVPPAKYGKYMTTVSTLFILASVLWSRLRGKFERSTLARVDVFGMFLLLASSVLLVFALEEGGARCSWNSAAVISSLVLALVLGIVFVVWETFLDKTTYVQEPVFPPSIVKNRLPAAMLA</sequence>
<reference evidence="2" key="1">
    <citation type="journal article" date="2024" name="Front. Bioeng. Biotechnol.">
        <title>Genome-scale model development and genomic sequencing of the oleaginous clade Lipomyces.</title>
        <authorList>
            <person name="Czajka J.J."/>
            <person name="Han Y."/>
            <person name="Kim J."/>
            <person name="Mondo S.J."/>
            <person name="Hofstad B.A."/>
            <person name="Robles A."/>
            <person name="Haridas S."/>
            <person name="Riley R."/>
            <person name="LaButti K."/>
            <person name="Pangilinan J."/>
            <person name="Andreopoulos W."/>
            <person name="Lipzen A."/>
            <person name="Yan J."/>
            <person name="Wang M."/>
            <person name="Ng V."/>
            <person name="Grigoriev I.V."/>
            <person name="Spatafora J.W."/>
            <person name="Magnuson J.K."/>
            <person name="Baker S.E."/>
            <person name="Pomraning K.R."/>
        </authorList>
    </citation>
    <scope>NUCLEOTIDE SEQUENCE [LARGE SCALE GENOMIC DNA]</scope>
    <source>
        <strain evidence="2">CBS 10300</strain>
    </source>
</reference>
<accession>A0ACC3TY09</accession>
<evidence type="ECO:0000313" key="1">
    <source>
        <dbReference type="EMBL" id="KAK9325841.1"/>
    </source>
</evidence>
<dbReference type="EMBL" id="MU970038">
    <property type="protein sequence ID" value="KAK9325841.1"/>
    <property type="molecule type" value="Genomic_DNA"/>
</dbReference>
<comment type="caution">
    <text evidence="1">The sequence shown here is derived from an EMBL/GenBank/DDBJ whole genome shotgun (WGS) entry which is preliminary data.</text>
</comment>
<proteinExistence type="predicted"/>